<dbReference type="EMBL" id="LAZR01024690">
    <property type="protein sequence ID" value="KKL74331.1"/>
    <property type="molecule type" value="Genomic_DNA"/>
</dbReference>
<name>A0A0F9F782_9ZZZZ</name>
<reference evidence="1" key="1">
    <citation type="journal article" date="2015" name="Nature">
        <title>Complex archaea that bridge the gap between prokaryotes and eukaryotes.</title>
        <authorList>
            <person name="Spang A."/>
            <person name="Saw J.H."/>
            <person name="Jorgensen S.L."/>
            <person name="Zaremba-Niedzwiedzka K."/>
            <person name="Martijn J."/>
            <person name="Lind A.E."/>
            <person name="van Eijk R."/>
            <person name="Schleper C."/>
            <person name="Guy L."/>
            <person name="Ettema T.J."/>
        </authorList>
    </citation>
    <scope>NUCLEOTIDE SEQUENCE</scope>
</reference>
<gene>
    <name evidence="1" type="ORF">LCGC14_2065960</name>
</gene>
<evidence type="ECO:0000313" key="1">
    <source>
        <dbReference type="EMBL" id="KKL74331.1"/>
    </source>
</evidence>
<proteinExistence type="predicted"/>
<sequence length="652" mass="63323">TATTVAGTLSTAAQPNVTSLGTLTALTVSGTITMTAGISKIVPGVTSWGVRNNADGADNIIITNAGAVTFRSTVGGITTLTATTLAGTLSTAAQTNITSLGTLTSLTLSGLLLTVLSATGGAGFRMPHGAAPTTPTNGEMWTTTAGVYVRINGATLGPLIDASTGDITGVTAGNGLTGGGTSGTVTLNVVGTASRISVSADAINIDTGYVGQTSITTLGTIATGTWNATAITWAKVNKTGSSLADLATRSAGDLSSGNLAYAQMPTGTGAWDTGVGTTITITRSLTVSGTLTGALTGNATTATTLATGRDINGVNFDGSANITVTAAAGTLTGTTLKSTVVSSSLTSVGTLGALTVTAQITGSISGSSGSTTGNAASATVLQTARTINGVSFNGSANITVTAAAGTLTGTTLKSTVVTSSLTAIGTLASGAVPASLVTAGTFGTGAYVFDNTVSGITTCTATTFSGALSGNATTATTLATARNINGVSFDGSANITVAAAAGTLTVATLAVGVLASSLTSVGTLAALTVTGEITANGVLDLGDDIELASRVMSLSVGDNANVATGTVSMQRMTVSAGTAEISGFAGGRDGRVVMVVNNVTLNITLQHQNGGSTAANRFILPGGVNLVLGTGDGAILWYDSSLSRWRCAAAAV</sequence>
<organism evidence="1">
    <name type="scientific">marine sediment metagenome</name>
    <dbReference type="NCBI Taxonomy" id="412755"/>
    <lineage>
        <taxon>unclassified sequences</taxon>
        <taxon>metagenomes</taxon>
        <taxon>ecological metagenomes</taxon>
    </lineage>
</organism>
<accession>A0A0F9F782</accession>
<feature type="non-terminal residue" evidence="1">
    <location>
        <position position="1"/>
    </location>
</feature>
<dbReference type="AlphaFoldDB" id="A0A0F9F782"/>
<comment type="caution">
    <text evidence="1">The sequence shown here is derived from an EMBL/GenBank/DDBJ whole genome shotgun (WGS) entry which is preliminary data.</text>
</comment>
<protein>
    <submittedName>
        <fullName evidence="1">Uncharacterized protein</fullName>
    </submittedName>
</protein>